<feature type="transmembrane region" description="Helical" evidence="10">
    <location>
        <begin position="126"/>
        <end position="147"/>
    </location>
</feature>
<keyword evidence="7 10" id="KW-0472">Membrane</keyword>
<feature type="transmembrane region" description="Helical" evidence="10">
    <location>
        <begin position="477"/>
        <end position="501"/>
    </location>
</feature>
<dbReference type="PIRSF" id="PIRSF002869">
    <property type="entry name" value="MviN"/>
    <property type="match status" value="1"/>
</dbReference>
<dbReference type="HOGENOM" id="CLU_006797_5_3_5"/>
<feature type="transmembrane region" description="Helical" evidence="10">
    <location>
        <begin position="352"/>
        <end position="373"/>
    </location>
</feature>
<dbReference type="Proteomes" id="UP000032160">
    <property type="component" value="Chromosome I"/>
</dbReference>
<dbReference type="InterPro" id="IPR004268">
    <property type="entry name" value="MurJ"/>
</dbReference>
<comment type="subcellular location">
    <subcellularLocation>
        <location evidence="10">Cell inner membrane</location>
        <topology evidence="10">Multi-pass membrane protein</topology>
    </subcellularLocation>
    <subcellularLocation>
        <location evidence="1">Cell membrane</location>
        <topology evidence="1">Multi-pass membrane protein</topology>
    </subcellularLocation>
</comment>
<dbReference type="NCBIfam" id="TIGR01695">
    <property type="entry name" value="murJ_mviN"/>
    <property type="match status" value="1"/>
</dbReference>
<keyword evidence="3 10" id="KW-0812">Transmembrane</keyword>
<evidence type="ECO:0000313" key="12">
    <source>
        <dbReference type="EMBL" id="CDO59831.1"/>
    </source>
</evidence>
<accession>X5MN69</accession>
<feature type="transmembrane region" description="Helical" evidence="10">
    <location>
        <begin position="447"/>
        <end position="465"/>
    </location>
</feature>
<protein>
    <recommendedName>
        <fullName evidence="10">Probable lipid II flippase MurJ</fullName>
    </recommendedName>
</protein>
<dbReference type="PATRIC" id="fig|1458461.3.peg.1616"/>
<dbReference type="GO" id="GO:0034204">
    <property type="term" value="P:lipid translocation"/>
    <property type="evidence" value="ECO:0007669"/>
    <property type="project" value="TreeGrafter"/>
</dbReference>
<dbReference type="CDD" id="cd13123">
    <property type="entry name" value="MATE_MurJ_like"/>
    <property type="match status" value="1"/>
</dbReference>
<dbReference type="OrthoDB" id="9816572at2"/>
<dbReference type="STRING" id="1458461.BN1012_Phect1617"/>
<keyword evidence="2 10" id="KW-1003">Cell membrane</keyword>
<keyword evidence="4 10" id="KW-0133">Cell shape</keyword>
<evidence type="ECO:0000313" key="13">
    <source>
        <dbReference type="Proteomes" id="UP000032160"/>
    </source>
</evidence>
<evidence type="ECO:0000256" key="7">
    <source>
        <dbReference type="ARBA" id="ARBA00023136"/>
    </source>
</evidence>
<dbReference type="KEGG" id="pect:BN1012_Phect1617"/>
<dbReference type="EMBL" id="HG966617">
    <property type="protein sequence ID" value="CDO59831.1"/>
    <property type="molecule type" value="Genomic_DNA"/>
</dbReference>
<dbReference type="GO" id="GO:0008360">
    <property type="term" value="P:regulation of cell shape"/>
    <property type="evidence" value="ECO:0007669"/>
    <property type="project" value="UniProtKB-UniRule"/>
</dbReference>
<dbReference type="PANTHER" id="PTHR47019:SF1">
    <property type="entry name" value="LIPID II FLIPPASE MURJ"/>
    <property type="match status" value="1"/>
</dbReference>
<dbReference type="HAMAP" id="MF_02078">
    <property type="entry name" value="MurJ_MviN"/>
    <property type="match status" value="1"/>
</dbReference>
<keyword evidence="6 10" id="KW-1133">Transmembrane helix</keyword>
<evidence type="ECO:0000256" key="6">
    <source>
        <dbReference type="ARBA" id="ARBA00022989"/>
    </source>
</evidence>
<comment type="similarity">
    <text evidence="9 10 11">Belongs to the MurJ/MviN family.</text>
</comment>
<dbReference type="PANTHER" id="PTHR47019">
    <property type="entry name" value="LIPID II FLIPPASE MURJ"/>
    <property type="match status" value="1"/>
</dbReference>
<dbReference type="GO" id="GO:0005886">
    <property type="term" value="C:plasma membrane"/>
    <property type="evidence" value="ECO:0007669"/>
    <property type="project" value="UniProtKB-SubCell"/>
</dbReference>
<dbReference type="PRINTS" id="PR01806">
    <property type="entry name" value="VIRFACTRMVIN"/>
</dbReference>
<comment type="pathway">
    <text evidence="10">Cell wall biogenesis; peptidoglycan biosynthesis.</text>
</comment>
<keyword evidence="10 11" id="KW-0813">Transport</keyword>
<feature type="transmembrane region" description="Helical" evidence="10">
    <location>
        <begin position="188"/>
        <end position="208"/>
    </location>
</feature>
<evidence type="ECO:0000256" key="1">
    <source>
        <dbReference type="ARBA" id="ARBA00004651"/>
    </source>
</evidence>
<dbReference type="InterPro" id="IPR051050">
    <property type="entry name" value="Lipid_II_flippase_MurJ/MviN"/>
</dbReference>
<sequence length="519" mass="54921">MNLLKSFATVGGMTMMSRVLGFVRDILIAAVLGTGPVADAFFVAFKFPNLFRRLFAEGAFNSAFVPLFAKRLEGEGEKSARQFAEEAFAVLLTVLIVFTAIAQLAMPWLMYGIAPGFSDTPDKFDMAVVFTQIAFPYLLFMSLVALLSGVLNSLGKFAAAAFAPVLLNIILISTLLFAAPYFENAGLALVWGVSAAGVAQLAMLVWAAHRAGFMPRLRMPKMTPGVKRLVVLGIPGVIAGGIAQINLLIGTIIASLQDGAVSWLYYADRVYQLPLGVIGIAIGIVLLPDLARRLRADDGDGAMWSQNRAMEFSMLLTLPAAAALIAIPGPIIETLFERGAFDAADTLKTQMALAAFAVGLPAFVLIKVFSPGFFARENTVTPMRFAAAGIAVNIAGSLILFYQIGFVGIAIATSMAAWVNAGLLWFRLAANGHYQADARLKKRLPMILIASAAMGGLLWATATYAGPTAADMMPGGWTADALGILALGGLVAGGGLVYALLCQITGAARLSDLKQALRR</sequence>
<feature type="transmembrane region" description="Helical" evidence="10">
    <location>
        <begin position="229"/>
        <end position="253"/>
    </location>
</feature>
<dbReference type="GO" id="GO:0009252">
    <property type="term" value="P:peptidoglycan biosynthetic process"/>
    <property type="evidence" value="ECO:0007669"/>
    <property type="project" value="UniProtKB-UniRule"/>
</dbReference>
<keyword evidence="10 11" id="KW-0961">Cell wall biogenesis/degradation</keyword>
<feature type="transmembrane region" description="Helical" evidence="10">
    <location>
        <begin position="26"/>
        <end position="45"/>
    </location>
</feature>
<feature type="transmembrane region" description="Helical" evidence="10">
    <location>
        <begin position="385"/>
        <end position="402"/>
    </location>
</feature>
<dbReference type="GO" id="GO:0015648">
    <property type="term" value="F:lipid-linked peptidoglycan transporter activity"/>
    <property type="evidence" value="ECO:0007669"/>
    <property type="project" value="UniProtKB-UniRule"/>
</dbReference>
<dbReference type="AlphaFoldDB" id="X5MN69"/>
<dbReference type="RefSeq" id="WP_043950368.1">
    <property type="nucleotide sequence ID" value="NZ_HG966617.1"/>
</dbReference>
<evidence type="ECO:0000256" key="2">
    <source>
        <dbReference type="ARBA" id="ARBA00022475"/>
    </source>
</evidence>
<evidence type="ECO:0000256" key="10">
    <source>
        <dbReference type="HAMAP-Rule" id="MF_02078"/>
    </source>
</evidence>
<comment type="function">
    <text evidence="8 10 11">Involved in peptidoglycan biosynthesis. Transports lipid-linked peptidoglycan precursors from the inner to the outer leaflet of the cytoplasmic membrane.</text>
</comment>
<reference evidence="12 13" key="1">
    <citation type="journal article" date="2014" name="Front. Genet.">
        <title>Genome and metabolic network of "Candidatus Phaeomarinobacter ectocarpi" Ec32, a new candidate genus of Alphaproteobacteria frequently associated with brown algae.</title>
        <authorList>
            <person name="Dittami S.M."/>
            <person name="Barbeyron T."/>
            <person name="Boyen C."/>
            <person name="Cambefort J."/>
            <person name="Collet G."/>
            <person name="Delage L."/>
            <person name="Gobet A."/>
            <person name="Groisillier A."/>
            <person name="Leblanc C."/>
            <person name="Michel G."/>
            <person name="Scornet D."/>
            <person name="Siegel A."/>
            <person name="Tapia J.E."/>
            <person name="Tonon T."/>
        </authorList>
    </citation>
    <scope>NUCLEOTIDE SEQUENCE [LARGE SCALE GENOMIC DNA]</scope>
    <source>
        <strain evidence="12 13">Ec32</strain>
    </source>
</reference>
<feature type="transmembrane region" description="Helical" evidence="10">
    <location>
        <begin position="273"/>
        <end position="291"/>
    </location>
</feature>
<proteinExistence type="inferred from homology"/>
<dbReference type="Pfam" id="PF03023">
    <property type="entry name" value="MurJ"/>
    <property type="match status" value="1"/>
</dbReference>
<feature type="transmembrane region" description="Helical" evidence="10">
    <location>
        <begin position="312"/>
        <end position="332"/>
    </location>
</feature>
<evidence type="ECO:0000256" key="11">
    <source>
        <dbReference type="PIRNR" id="PIRNR002869"/>
    </source>
</evidence>
<feature type="transmembrane region" description="Helical" evidence="10">
    <location>
        <begin position="87"/>
        <end position="106"/>
    </location>
</feature>
<organism evidence="12 13">
    <name type="scientific">Candidatus Phaeomarinibacter ectocarpi</name>
    <dbReference type="NCBI Taxonomy" id="1458461"/>
    <lineage>
        <taxon>Bacteria</taxon>
        <taxon>Pseudomonadati</taxon>
        <taxon>Pseudomonadota</taxon>
        <taxon>Alphaproteobacteria</taxon>
        <taxon>Hyphomicrobiales</taxon>
        <taxon>Parvibaculaceae</taxon>
        <taxon>Candidatus Phaeomarinibacter</taxon>
    </lineage>
</organism>
<keyword evidence="10" id="KW-0997">Cell inner membrane</keyword>
<name>X5MN69_9HYPH</name>
<evidence type="ECO:0000256" key="3">
    <source>
        <dbReference type="ARBA" id="ARBA00022692"/>
    </source>
</evidence>
<feature type="transmembrane region" description="Helical" evidence="10">
    <location>
        <begin position="159"/>
        <end position="182"/>
    </location>
</feature>
<keyword evidence="5 10" id="KW-0573">Peptidoglycan synthesis</keyword>
<evidence type="ECO:0000256" key="4">
    <source>
        <dbReference type="ARBA" id="ARBA00022960"/>
    </source>
</evidence>
<keyword evidence="13" id="KW-1185">Reference proteome</keyword>
<evidence type="ECO:0000256" key="5">
    <source>
        <dbReference type="ARBA" id="ARBA00022984"/>
    </source>
</evidence>
<evidence type="ECO:0000256" key="9">
    <source>
        <dbReference type="ARBA" id="ARBA00061532"/>
    </source>
</evidence>
<dbReference type="GO" id="GO:0071555">
    <property type="term" value="P:cell wall organization"/>
    <property type="evidence" value="ECO:0007669"/>
    <property type="project" value="UniProtKB-UniRule"/>
</dbReference>
<dbReference type="UniPathway" id="UPA00219"/>
<evidence type="ECO:0000256" key="8">
    <source>
        <dbReference type="ARBA" id="ARBA00060041"/>
    </source>
</evidence>
<feature type="transmembrane region" description="Helical" evidence="10">
    <location>
        <begin position="408"/>
        <end position="426"/>
    </location>
</feature>
<gene>
    <name evidence="10" type="primary">murJ</name>
    <name evidence="12" type="ORF">BN1012_Phect1617</name>
</gene>